<evidence type="ECO:0000313" key="1">
    <source>
        <dbReference type="EMBL" id="UUN97385.1"/>
    </source>
</evidence>
<accession>A0A8I1AHF1</accession>
<proteinExistence type="predicted"/>
<gene>
    <name evidence="1" type="ORF">I9054_018945</name>
</gene>
<protein>
    <submittedName>
        <fullName evidence="1">Uncharacterized protein</fullName>
    </submittedName>
</protein>
<name>A0A8I1AHF1_ACIBZ</name>
<dbReference type="EMBL" id="CP092085">
    <property type="protein sequence ID" value="UUN97385.1"/>
    <property type="molecule type" value="Genomic_DNA"/>
</dbReference>
<dbReference type="AlphaFoldDB" id="A0A8I1AHF1"/>
<organism evidence="1 2">
    <name type="scientific">Acinetobacter bereziniae</name>
    <name type="common">Acinetobacter genomosp. 10</name>
    <dbReference type="NCBI Taxonomy" id="106648"/>
    <lineage>
        <taxon>Bacteria</taxon>
        <taxon>Pseudomonadati</taxon>
        <taxon>Pseudomonadota</taxon>
        <taxon>Gammaproteobacteria</taxon>
        <taxon>Moraxellales</taxon>
        <taxon>Moraxellaceae</taxon>
        <taxon>Acinetobacter</taxon>
    </lineage>
</organism>
<dbReference type="Proteomes" id="UP000644140">
    <property type="component" value="Chromosome"/>
</dbReference>
<evidence type="ECO:0000313" key="2">
    <source>
        <dbReference type="Proteomes" id="UP000644140"/>
    </source>
</evidence>
<sequence>MENFLLKNNQNGDIFKANIQPKNNKLILVVKDNVGNVLSGINYKLIVKNLSTIGPNVLLQDSFSTNSKGETRAVYFDAYLTAEVTIWLDSKKPITKDDKNGVYRIKSESYSYISTRPVFNKSGDLKVNKKETIVVEKRIDVLQKAFILYQVFMRVGGQIKYFPKGGYRIFNEKNERLDASSKQIKSSVLNEKSISNLLYTDHKTYIEFDLNGIKFKSPLMVPLVTSTKGNFHPFEIKLSSTTTNPKETYTASLGAKTTLPIIIVPKTNEIYILPMDVFKPFDKLTKDFEKSISSIYKNKKDLELQLEARNPTDIKKIEERLGIAKKDALDKINGEFKNSAEIQEVLVIEASGNSNGNPNILRRYANKRRIEELRTQRINKSTTKIKITSDTSTNAREGTEEINTSNPREFNDSLKKFINGVGVELASYKSKSADEKSIRDLYLPVLGRVGGEYSNQYNMMSENDELTVDAQWMRFVGTNGTEATLNLSKEHLHGKAEAKAAAKFVLFEGRANWDFFWPSKYGWSIVFDGGDPIATIRVVAGAALQGFAGANLAIAGQTSVAIGNVAGYQKLQAISHDPKKSMKDAVDAVKGLKVEVKSNEDIPPDVLNKAQVEVKAFAGAQLALTPKVELQWFNANGNPRESSGEPKFETLAKAAVTAGVSGGAGAEFNFYMYIHTNGSIRIKLAAHLCYGIGAKGAVDLEVNPKDLVSLMLFIKKNLLKMGFMHLAYIATDLFEQLSQLFAMLAANNDYTILKKYSTQLNNISDFLGDVSQDFRKWTATIKSEEAKLACAQNINNNLQSLIGLTPNSKGILVYSLCHWNTRWAHYDDFPAIDWDGIHYLDQRKTAIVNIFKSTLHVNEWRNIIERVNQQGKKSTGNTKNLERHIINFLASGLNLVRFQIENIVLALNNNTKYTGPTNKWIKDFIEARTSLEGIKTWPLPQIAYNQDDSIFKQVKIMQGYDENNEILYLASANDKPLFSEPDNDTYLT</sequence>
<dbReference type="RefSeq" id="WP_151780530.1">
    <property type="nucleotide sequence ID" value="NZ_BKNL01000001.1"/>
</dbReference>
<reference evidence="1" key="1">
    <citation type="submission" date="2022-02" db="EMBL/GenBank/DDBJ databases">
        <title>Characterization of Tn125 harboring carbapenem-resistant Acinetobacter bereziniae clinical isolates.</title>
        <authorList>
            <person name="Wong N.-K."/>
            <person name="Pan Q."/>
        </authorList>
    </citation>
    <scope>NUCLEOTIDE SEQUENCE</scope>
    <source>
        <strain evidence="1">GD03393</strain>
    </source>
</reference>